<keyword evidence="2" id="KW-0408">Iron</keyword>
<dbReference type="InterPro" id="IPR006638">
    <property type="entry name" value="Elp3/MiaA/NifB-like_rSAM"/>
</dbReference>
<keyword evidence="8" id="KW-1185">Reference proteome</keyword>
<dbReference type="InterPro" id="IPR040086">
    <property type="entry name" value="MJ0683-like"/>
</dbReference>
<dbReference type="PANTHER" id="PTHR43432">
    <property type="entry name" value="SLR0285 PROTEIN"/>
    <property type="match status" value="1"/>
</dbReference>
<evidence type="ECO:0000256" key="1">
    <source>
        <dbReference type="ARBA" id="ARBA00022723"/>
    </source>
</evidence>
<evidence type="ECO:0000256" key="2">
    <source>
        <dbReference type="ARBA" id="ARBA00023004"/>
    </source>
</evidence>
<dbReference type="GO" id="GO:0003824">
    <property type="term" value="F:catalytic activity"/>
    <property type="evidence" value="ECO:0007669"/>
    <property type="project" value="InterPro"/>
</dbReference>
<dbReference type="GO" id="GO:0046872">
    <property type="term" value="F:metal ion binding"/>
    <property type="evidence" value="ECO:0007669"/>
    <property type="project" value="UniProtKB-KW"/>
</dbReference>
<dbReference type="SMART" id="SM00729">
    <property type="entry name" value="Elp3"/>
    <property type="match status" value="1"/>
</dbReference>
<dbReference type="CDD" id="cd01335">
    <property type="entry name" value="Radical_SAM"/>
    <property type="match status" value="1"/>
</dbReference>
<dbReference type="GO" id="GO:0051536">
    <property type="term" value="F:iron-sulfur cluster binding"/>
    <property type="evidence" value="ECO:0007669"/>
    <property type="project" value="UniProtKB-KW"/>
</dbReference>
<feature type="domain" description="Radical SAM core" evidence="4">
    <location>
        <begin position="59"/>
        <end position="299"/>
    </location>
</feature>
<dbReference type="EMBL" id="AP018711">
    <property type="protein sequence ID" value="BBE35072.1"/>
    <property type="molecule type" value="Genomic_DNA"/>
</dbReference>
<dbReference type="SUPFAM" id="SSF102114">
    <property type="entry name" value="Radical SAM enzymes"/>
    <property type="match status" value="1"/>
</dbReference>
<dbReference type="Proteomes" id="UP000275727">
    <property type="component" value="Chromosome"/>
</dbReference>
<keyword evidence="3" id="KW-0411">Iron-sulfur</keyword>
<dbReference type="SFLD" id="SFLDS00029">
    <property type="entry name" value="Radical_SAM"/>
    <property type="match status" value="1"/>
</dbReference>
<reference evidence="5 7" key="1">
    <citation type="submission" date="2018-06" db="EMBL/GenBank/DDBJ databases">
        <title>Complete Genome Sequence of the Microcystin-Degrading Bacterium Sphingosinicella microcystinivorans Strain B-9.</title>
        <authorList>
            <person name="Jin H."/>
            <person name="Nishizawa T."/>
            <person name="Guo Y."/>
            <person name="Nishizawa A."/>
            <person name="Park H."/>
            <person name="Kato H."/>
            <person name="Tsuji K."/>
            <person name="Harada K."/>
        </authorList>
    </citation>
    <scope>NUCLEOTIDE SEQUENCE [LARGE SCALE GENOMIC DNA]</scope>
    <source>
        <strain evidence="5 7">B9</strain>
    </source>
</reference>
<dbReference type="Gene3D" id="3.80.30.30">
    <property type="match status" value="1"/>
</dbReference>
<evidence type="ECO:0000313" key="6">
    <source>
        <dbReference type="EMBL" id="RKS92052.1"/>
    </source>
</evidence>
<dbReference type="Pfam" id="PF04055">
    <property type="entry name" value="Radical_SAM"/>
    <property type="match status" value="1"/>
</dbReference>
<protein>
    <submittedName>
        <fullName evidence="6">DNA repair photolyase</fullName>
    </submittedName>
    <submittedName>
        <fullName evidence="5">Radical SAM protein</fullName>
    </submittedName>
</protein>
<dbReference type="KEGG" id="smic:SmB9_27300"/>
<evidence type="ECO:0000313" key="8">
    <source>
        <dbReference type="Proteomes" id="UP000276029"/>
    </source>
</evidence>
<dbReference type="RefSeq" id="WP_121048995.1">
    <property type="nucleotide sequence ID" value="NZ_AP018711.1"/>
</dbReference>
<keyword evidence="1" id="KW-0479">Metal-binding</keyword>
<reference evidence="6 8" key="2">
    <citation type="submission" date="2018-10" db="EMBL/GenBank/DDBJ databases">
        <title>Genomic Encyclopedia of Type Strains, Phase IV (KMG-IV): sequencing the most valuable type-strain genomes for metagenomic binning, comparative biology and taxonomic classification.</title>
        <authorList>
            <person name="Goeker M."/>
        </authorList>
    </citation>
    <scope>NUCLEOTIDE SEQUENCE [LARGE SCALE GENOMIC DNA]</scope>
    <source>
        <strain evidence="6 8">DSM 19791</strain>
    </source>
</reference>
<dbReference type="PANTHER" id="PTHR43432:SF3">
    <property type="entry name" value="SLR0285 PROTEIN"/>
    <property type="match status" value="1"/>
</dbReference>
<dbReference type="EMBL" id="RBWX01000007">
    <property type="protein sequence ID" value="RKS92052.1"/>
    <property type="molecule type" value="Genomic_DNA"/>
</dbReference>
<dbReference type="SFLD" id="SFLDG01084">
    <property type="entry name" value="Uncharacterised_Radical_SAM_Su"/>
    <property type="match status" value="1"/>
</dbReference>
<accession>A0AAD1D817</accession>
<dbReference type="NCBIfam" id="NF033668">
    <property type="entry name" value="rSAM_PA0069"/>
    <property type="match status" value="1"/>
</dbReference>
<dbReference type="InterPro" id="IPR058240">
    <property type="entry name" value="rSAM_sf"/>
</dbReference>
<gene>
    <name evidence="6" type="ORF">DFR51_1628</name>
    <name evidence="5" type="ORF">SmB9_27300</name>
</gene>
<sequence>MSRRVNAARGATLNTTSNRFDDLAREADGDWLDSCGEDDLPPFRTEISYELPRTAITRNTSPDLPFDRSINAYRGCEHGCAYCFARPTHAYLGLSPGLDFERKLTVKKGIPELLRKELEKPRYECRPMALGTNTDPYQPVEGKYRTTRKILEILSETNHPVMITTKSARVVGDIDILAPMAARGLAAVMVSITTLDVETAKTLEPRATAPHRRIEAVKALAEAGVPVSVSLAPLIPAINDHEIEAILEAAAKAGADMASMILVRLPHEVSPIFRAWLDAHMPDRAARVMSHIQEMRGGKDNEGSFHARFKPQGAYAAMIRARFQAGCRRFGLNRRDISLRTDLFSPRGRQLSLF</sequence>
<evidence type="ECO:0000259" key="4">
    <source>
        <dbReference type="PROSITE" id="PS51918"/>
    </source>
</evidence>
<dbReference type="AlphaFoldDB" id="A0AAD1D817"/>
<dbReference type="Proteomes" id="UP000276029">
    <property type="component" value="Unassembled WGS sequence"/>
</dbReference>
<name>A0AAD1D817_SPHMI</name>
<evidence type="ECO:0000313" key="7">
    <source>
        <dbReference type="Proteomes" id="UP000275727"/>
    </source>
</evidence>
<proteinExistence type="predicted"/>
<dbReference type="PROSITE" id="PS51918">
    <property type="entry name" value="RADICAL_SAM"/>
    <property type="match status" value="1"/>
</dbReference>
<evidence type="ECO:0000256" key="3">
    <source>
        <dbReference type="ARBA" id="ARBA00023014"/>
    </source>
</evidence>
<evidence type="ECO:0000313" key="5">
    <source>
        <dbReference type="EMBL" id="BBE35072.1"/>
    </source>
</evidence>
<dbReference type="InterPro" id="IPR007197">
    <property type="entry name" value="rSAM"/>
</dbReference>
<organism evidence="5 7">
    <name type="scientific">Sphingosinicella microcystinivorans</name>
    <dbReference type="NCBI Taxonomy" id="335406"/>
    <lineage>
        <taxon>Bacteria</taxon>
        <taxon>Pseudomonadati</taxon>
        <taxon>Pseudomonadota</taxon>
        <taxon>Alphaproteobacteria</taxon>
        <taxon>Sphingomonadales</taxon>
        <taxon>Sphingosinicellaceae</taxon>
        <taxon>Sphingosinicella</taxon>
    </lineage>
</organism>